<dbReference type="Gene3D" id="1.20.1250.20">
    <property type="entry name" value="MFS general substrate transporter like domains"/>
    <property type="match status" value="3"/>
</dbReference>
<feature type="transmembrane region" description="Helical" evidence="6">
    <location>
        <begin position="35"/>
        <end position="52"/>
    </location>
</feature>
<evidence type="ECO:0000256" key="2">
    <source>
        <dbReference type="ARBA" id="ARBA00005241"/>
    </source>
</evidence>
<evidence type="ECO:0000256" key="6">
    <source>
        <dbReference type="SAM" id="Phobius"/>
    </source>
</evidence>
<comment type="similarity">
    <text evidence="2">Belongs to the major facilitator superfamily. MFSD6 family.</text>
</comment>
<feature type="domain" description="Major facilitator superfamily associated" evidence="7">
    <location>
        <begin position="8"/>
        <end position="558"/>
    </location>
</feature>
<reference evidence="8" key="1">
    <citation type="journal article" date="2015" name="J. Med. Entomol.">
        <title>A Deep Insight Into the Sialotranscriptome of the Chagas Disease Vector, Panstrongylus megistus (Hemiptera: Heteroptera).</title>
        <authorList>
            <person name="Ribeiro J.M."/>
            <person name="Schwarz A."/>
            <person name="Francischetti I.M."/>
        </authorList>
    </citation>
    <scope>NUCLEOTIDE SEQUENCE</scope>
    <source>
        <tissue evidence="8">Salivary glands</tissue>
    </source>
</reference>
<dbReference type="GO" id="GO:0016020">
    <property type="term" value="C:membrane"/>
    <property type="evidence" value="ECO:0007669"/>
    <property type="project" value="UniProtKB-SubCell"/>
</dbReference>
<evidence type="ECO:0000313" key="8">
    <source>
        <dbReference type="EMBL" id="JAC88059.1"/>
    </source>
</evidence>
<keyword evidence="5 6" id="KW-0472">Membrane</keyword>
<feature type="transmembrane region" description="Helical" evidence="6">
    <location>
        <begin position="436"/>
        <end position="457"/>
    </location>
</feature>
<organism evidence="8">
    <name type="scientific">Panstrongylus megistus</name>
    <dbReference type="NCBI Taxonomy" id="65343"/>
    <lineage>
        <taxon>Eukaryota</taxon>
        <taxon>Metazoa</taxon>
        <taxon>Ecdysozoa</taxon>
        <taxon>Arthropoda</taxon>
        <taxon>Hexapoda</taxon>
        <taxon>Insecta</taxon>
        <taxon>Pterygota</taxon>
        <taxon>Neoptera</taxon>
        <taxon>Paraneoptera</taxon>
        <taxon>Hemiptera</taxon>
        <taxon>Heteroptera</taxon>
        <taxon>Panheteroptera</taxon>
        <taxon>Cimicomorpha</taxon>
        <taxon>Reduviidae</taxon>
        <taxon>Triatominae</taxon>
        <taxon>Panstrongylus</taxon>
    </lineage>
</organism>
<sequence length="623" mass="69842">MKVDMNLLPMKGHYFLFNAGTAPVVPFITTLAKQLGFSSFIVGIVYTFLPIMGMLAKPTMGALADRFHCQKTLFLVFITLVMTFFFLIPFIPPLPSDSRANIHCNLDSVVQICSDSLSDSCYEKKITDFGKDNSTIKCTMSCKAEEKFLQSVCTKWNQTQYCGSPHRLPTSHLLTIAGQREGISLDLTDDNNKPVTLAPQTLSFTAYLSPKHTEQIGKCIYIRLQNVEFQSHMMVIPYCDSLQEASCEMSCDNAVISDIALNPKVKDDEVVHLYQFWLFVIFLVISWVAQAVIVSIADAMCFELLGDYPSKYGNQRLWGSVGWGLFSVVTGLVVDKFSEGQQRKDYFPAFVMMLIILFLDLVVSSRIKYKQLRTSSSILRDMGKLISEFKIVIFLLWCICTGMCTALIWNFLFWYLEDLATLHGCETQAWIKTLEGLAMGIQCFGGELPFFFLSGWILKKIGHINAMTLVLFSLGVRFLLYSVLTNPWWCLPIELLNGLTFGLLYATMASYASIVALPGTESTTQGLVGAVFEGIGVSLGSFIGGLLIHHYSGSKTFLVFGIGALICALVHFIVQYFCSRRVTVLNIHERDFKQPRYASPNDAIHMLEDTIQDANLSRARFGE</sequence>
<protein>
    <submittedName>
        <fullName evidence="8">Putative transporter</fullName>
    </submittedName>
</protein>
<dbReference type="PANTHER" id="PTHR16172:SF30">
    <property type="entry name" value="SUGAR BABY, ISOFORM C"/>
    <property type="match status" value="1"/>
</dbReference>
<feature type="transmembrane region" description="Helical" evidence="6">
    <location>
        <begin position="469"/>
        <end position="489"/>
    </location>
</feature>
<dbReference type="PANTHER" id="PTHR16172">
    <property type="entry name" value="MAJOR FACILITATOR SUPERFAMILY DOMAIN-CONTAINING PROTEIN 6-LIKE"/>
    <property type="match status" value="1"/>
</dbReference>
<feature type="transmembrane region" description="Helical" evidence="6">
    <location>
        <begin position="73"/>
        <end position="91"/>
    </location>
</feature>
<name>A0A069DZD5_9HEMI</name>
<dbReference type="InterPro" id="IPR036259">
    <property type="entry name" value="MFS_trans_sf"/>
</dbReference>
<keyword evidence="3 6" id="KW-0812">Transmembrane</keyword>
<dbReference type="InterPro" id="IPR051717">
    <property type="entry name" value="MFS_MFSD6"/>
</dbReference>
<feature type="transmembrane region" description="Helical" evidence="6">
    <location>
        <begin position="276"/>
        <end position="305"/>
    </location>
</feature>
<feature type="transmembrane region" description="Helical" evidence="6">
    <location>
        <begin position="346"/>
        <end position="363"/>
    </location>
</feature>
<dbReference type="Pfam" id="PF12832">
    <property type="entry name" value="MFS_1_like"/>
    <property type="match status" value="1"/>
</dbReference>
<dbReference type="InterPro" id="IPR024989">
    <property type="entry name" value="MFS_assoc_dom"/>
</dbReference>
<feature type="transmembrane region" description="Helical" evidence="6">
    <location>
        <begin position="557"/>
        <end position="578"/>
    </location>
</feature>
<dbReference type="EMBL" id="GBGD01000830">
    <property type="protein sequence ID" value="JAC88059.1"/>
    <property type="molecule type" value="mRNA"/>
</dbReference>
<feature type="transmembrane region" description="Helical" evidence="6">
    <location>
        <begin position="317"/>
        <end position="334"/>
    </location>
</feature>
<feature type="transmembrane region" description="Helical" evidence="6">
    <location>
        <begin position="12"/>
        <end position="29"/>
    </location>
</feature>
<comment type="subcellular location">
    <subcellularLocation>
        <location evidence="1">Membrane</location>
        <topology evidence="1">Multi-pass membrane protein</topology>
    </subcellularLocation>
</comment>
<feature type="transmembrane region" description="Helical" evidence="6">
    <location>
        <begin position="495"/>
        <end position="515"/>
    </location>
</feature>
<keyword evidence="4 6" id="KW-1133">Transmembrane helix</keyword>
<evidence type="ECO:0000259" key="7">
    <source>
        <dbReference type="Pfam" id="PF12832"/>
    </source>
</evidence>
<dbReference type="SUPFAM" id="SSF103473">
    <property type="entry name" value="MFS general substrate transporter"/>
    <property type="match status" value="1"/>
</dbReference>
<evidence type="ECO:0000256" key="3">
    <source>
        <dbReference type="ARBA" id="ARBA00022692"/>
    </source>
</evidence>
<evidence type="ECO:0000256" key="4">
    <source>
        <dbReference type="ARBA" id="ARBA00022989"/>
    </source>
</evidence>
<evidence type="ECO:0000256" key="1">
    <source>
        <dbReference type="ARBA" id="ARBA00004141"/>
    </source>
</evidence>
<feature type="transmembrane region" description="Helical" evidence="6">
    <location>
        <begin position="391"/>
        <end position="416"/>
    </location>
</feature>
<proteinExistence type="evidence at transcript level"/>
<dbReference type="CDD" id="cd17335">
    <property type="entry name" value="MFS_MFSD6"/>
    <property type="match status" value="1"/>
</dbReference>
<accession>A0A069DZD5</accession>
<feature type="transmembrane region" description="Helical" evidence="6">
    <location>
        <begin position="527"/>
        <end position="551"/>
    </location>
</feature>
<dbReference type="AlphaFoldDB" id="A0A069DZD5"/>
<evidence type="ECO:0000256" key="5">
    <source>
        <dbReference type="ARBA" id="ARBA00023136"/>
    </source>
</evidence>